<dbReference type="PANTHER" id="PTHR44757">
    <property type="entry name" value="DIGUANYLATE CYCLASE DGCP"/>
    <property type="match status" value="1"/>
</dbReference>
<feature type="coiled-coil region" evidence="1">
    <location>
        <begin position="395"/>
        <end position="447"/>
    </location>
</feature>
<dbReference type="SUPFAM" id="SSF141868">
    <property type="entry name" value="EAL domain-like"/>
    <property type="match status" value="1"/>
</dbReference>
<dbReference type="Pfam" id="PF00989">
    <property type="entry name" value="PAS"/>
    <property type="match status" value="1"/>
</dbReference>
<dbReference type="InterPro" id="IPR000014">
    <property type="entry name" value="PAS"/>
</dbReference>
<keyword evidence="1" id="KW-0175">Coiled coil</keyword>
<dbReference type="Gene3D" id="3.30.70.270">
    <property type="match status" value="1"/>
</dbReference>
<dbReference type="PANTHER" id="PTHR44757:SF2">
    <property type="entry name" value="BIOFILM ARCHITECTURE MAINTENANCE PROTEIN MBAA"/>
    <property type="match status" value="1"/>
</dbReference>
<dbReference type="PROSITE" id="PS50887">
    <property type="entry name" value="GGDEF"/>
    <property type="match status" value="1"/>
</dbReference>
<dbReference type="CDD" id="cd00130">
    <property type="entry name" value="PAS"/>
    <property type="match status" value="2"/>
</dbReference>
<dbReference type="CDD" id="cd01949">
    <property type="entry name" value="GGDEF"/>
    <property type="match status" value="1"/>
</dbReference>
<dbReference type="Pfam" id="PF00990">
    <property type="entry name" value="GGDEF"/>
    <property type="match status" value="1"/>
</dbReference>
<dbReference type="Proteomes" id="UP001501565">
    <property type="component" value="Unassembled WGS sequence"/>
</dbReference>
<comment type="caution">
    <text evidence="5">The sequence shown here is derived from an EMBL/GenBank/DDBJ whole genome shotgun (WGS) entry which is preliminary data.</text>
</comment>
<evidence type="ECO:0000313" key="5">
    <source>
        <dbReference type="EMBL" id="GAA3930420.1"/>
    </source>
</evidence>
<dbReference type="Gene3D" id="3.20.20.450">
    <property type="entry name" value="EAL domain"/>
    <property type="match status" value="1"/>
</dbReference>
<dbReference type="SMART" id="SM00267">
    <property type="entry name" value="GGDEF"/>
    <property type="match status" value="1"/>
</dbReference>
<dbReference type="InterPro" id="IPR001610">
    <property type="entry name" value="PAC"/>
</dbReference>
<keyword evidence="6" id="KW-1185">Reference proteome</keyword>
<dbReference type="SMART" id="SM00086">
    <property type="entry name" value="PAC"/>
    <property type="match status" value="1"/>
</dbReference>
<protein>
    <recommendedName>
        <fullName evidence="7">EAL domain-containing protein</fullName>
    </recommendedName>
</protein>
<feature type="domain" description="PAS" evidence="2">
    <location>
        <begin position="14"/>
        <end position="52"/>
    </location>
</feature>
<dbReference type="PROSITE" id="PS50883">
    <property type="entry name" value="EAL"/>
    <property type="match status" value="1"/>
</dbReference>
<organism evidence="5 6">
    <name type="scientific">Litoribacillus peritrichatus</name>
    <dbReference type="NCBI Taxonomy" id="718191"/>
    <lineage>
        <taxon>Bacteria</taxon>
        <taxon>Pseudomonadati</taxon>
        <taxon>Pseudomonadota</taxon>
        <taxon>Gammaproteobacteria</taxon>
        <taxon>Oceanospirillales</taxon>
        <taxon>Oceanospirillaceae</taxon>
        <taxon>Litoribacillus</taxon>
    </lineage>
</organism>
<dbReference type="InterPro" id="IPR035919">
    <property type="entry name" value="EAL_sf"/>
</dbReference>
<evidence type="ECO:0000256" key="1">
    <source>
        <dbReference type="SAM" id="Coils"/>
    </source>
</evidence>
<dbReference type="Pfam" id="PF00563">
    <property type="entry name" value="EAL"/>
    <property type="match status" value="1"/>
</dbReference>
<name>A0ABP7MUF2_9GAMM</name>
<dbReference type="PROSITE" id="PS50112">
    <property type="entry name" value="PAS"/>
    <property type="match status" value="2"/>
</dbReference>
<dbReference type="SMART" id="SM00091">
    <property type="entry name" value="PAS"/>
    <property type="match status" value="2"/>
</dbReference>
<dbReference type="InterPro" id="IPR000160">
    <property type="entry name" value="GGDEF_dom"/>
</dbReference>
<evidence type="ECO:0008006" key="7">
    <source>
        <dbReference type="Google" id="ProtNLM"/>
    </source>
</evidence>
<dbReference type="SUPFAM" id="SSF55785">
    <property type="entry name" value="PYP-like sensor domain (PAS domain)"/>
    <property type="match status" value="2"/>
</dbReference>
<dbReference type="InterPro" id="IPR043128">
    <property type="entry name" value="Rev_trsase/Diguanyl_cyclase"/>
</dbReference>
<dbReference type="InterPro" id="IPR013767">
    <property type="entry name" value="PAS_fold"/>
</dbReference>
<evidence type="ECO:0000259" key="2">
    <source>
        <dbReference type="PROSITE" id="PS50112"/>
    </source>
</evidence>
<dbReference type="NCBIfam" id="TIGR00229">
    <property type="entry name" value="sensory_box"/>
    <property type="match status" value="2"/>
</dbReference>
<dbReference type="CDD" id="cd01948">
    <property type="entry name" value="EAL"/>
    <property type="match status" value="1"/>
</dbReference>
<dbReference type="InterPro" id="IPR001633">
    <property type="entry name" value="EAL_dom"/>
</dbReference>
<evidence type="ECO:0000259" key="4">
    <source>
        <dbReference type="PROSITE" id="PS50887"/>
    </source>
</evidence>
<dbReference type="InterPro" id="IPR029787">
    <property type="entry name" value="Nucleotide_cyclase"/>
</dbReference>
<feature type="domain" description="GGDEF" evidence="4">
    <location>
        <begin position="290"/>
        <end position="425"/>
    </location>
</feature>
<dbReference type="NCBIfam" id="TIGR00254">
    <property type="entry name" value="GGDEF"/>
    <property type="match status" value="1"/>
</dbReference>
<gene>
    <name evidence="5" type="ORF">GCM10022277_28920</name>
</gene>
<reference evidence="6" key="1">
    <citation type="journal article" date="2019" name="Int. J. Syst. Evol. Microbiol.">
        <title>The Global Catalogue of Microorganisms (GCM) 10K type strain sequencing project: providing services to taxonomists for standard genome sequencing and annotation.</title>
        <authorList>
            <consortium name="The Broad Institute Genomics Platform"/>
            <consortium name="The Broad Institute Genome Sequencing Center for Infectious Disease"/>
            <person name="Wu L."/>
            <person name="Ma J."/>
        </authorList>
    </citation>
    <scope>NUCLEOTIDE SEQUENCE [LARGE SCALE GENOMIC DNA]</scope>
    <source>
        <strain evidence="6">JCM 17551</strain>
    </source>
</reference>
<sequence>MSSSLAQVPFDSVIVERLPEAILVIDQNGRIILANPQIQPLLGYDPEELLSKKFSDLVSVSNVMDLSINQEAMFFSAGEGDGLLKDHYTGIHQNGNQIPLFCSYSSFVESDRLLILMILRDARNLTNIHQDLGLHSQVLTHVNDGVFFVDANTGLILYANLRFEKMLGYEEGELVGLHVSAVNAVDGEHPQITVEGLMESIDGTGSWQGELENQRKDGSTFWCAAKVSVMDHPRYGKIWVEIHSDITEKKFHAQKIWRHANYDGQTQLPNRQYFTERLKQEIVNLEREEKGFALLFLGLDNFKEVNDTLSHAYGDALLYEVGARLEQTVRDSDVVGRFSGDEFTVLLRHIDVDKPETIQLISNKLLAAIGAPFLLEGELVFITASIGIAVYPQDSEEAEHLFKFANQAMHEAKNKGKNCAQFFTQAMEQKARRNRELIRSLRDAINESQFEIYYQPIVETFTGKIHKAEALIRWFHPIEGMISPVEFIPLAEETKLINEIGEYVLKDCILRLQRLRREIDPDFQISINKSPIQFQSNVIETERVWQKRMEEADVPCSALNIEITEGLLLTSEDSVTTKLECLRRQGFQFSIDDFGTGYSALAYLKRIKVEYLKIDRAFISKLDTDHDDKVLCEAIIVMAHKLGIKVIAEGVETEAHLKLLKEMKCDYCQGFYFSRPVPFKELIKSLSKSRSLA</sequence>
<accession>A0ABP7MUF2</accession>
<evidence type="ECO:0000313" key="6">
    <source>
        <dbReference type="Proteomes" id="UP001501565"/>
    </source>
</evidence>
<evidence type="ECO:0000259" key="3">
    <source>
        <dbReference type="PROSITE" id="PS50883"/>
    </source>
</evidence>
<dbReference type="SUPFAM" id="SSF55073">
    <property type="entry name" value="Nucleotide cyclase"/>
    <property type="match status" value="1"/>
</dbReference>
<feature type="domain" description="PAS" evidence="2">
    <location>
        <begin position="137"/>
        <end position="176"/>
    </location>
</feature>
<dbReference type="EMBL" id="BAABBN010000007">
    <property type="protein sequence ID" value="GAA3930420.1"/>
    <property type="molecule type" value="Genomic_DNA"/>
</dbReference>
<dbReference type="InterPro" id="IPR035965">
    <property type="entry name" value="PAS-like_dom_sf"/>
</dbReference>
<dbReference type="RefSeq" id="WP_344799264.1">
    <property type="nucleotide sequence ID" value="NZ_BAABBN010000007.1"/>
</dbReference>
<dbReference type="SMART" id="SM00052">
    <property type="entry name" value="EAL"/>
    <property type="match status" value="1"/>
</dbReference>
<dbReference type="InterPro" id="IPR052155">
    <property type="entry name" value="Biofilm_reg_signaling"/>
</dbReference>
<feature type="domain" description="EAL" evidence="3">
    <location>
        <begin position="434"/>
        <end position="690"/>
    </location>
</feature>
<proteinExistence type="predicted"/>
<dbReference type="Pfam" id="PF13426">
    <property type="entry name" value="PAS_9"/>
    <property type="match status" value="1"/>
</dbReference>
<dbReference type="Gene3D" id="3.30.450.20">
    <property type="entry name" value="PAS domain"/>
    <property type="match status" value="2"/>
</dbReference>